<dbReference type="Gene3D" id="1.10.510.40">
    <property type="match status" value="1"/>
</dbReference>
<evidence type="ECO:0000259" key="2">
    <source>
        <dbReference type="Pfam" id="PF06276"/>
    </source>
</evidence>
<evidence type="ECO:0000313" key="3">
    <source>
        <dbReference type="EMBL" id="KAI9272746.1"/>
    </source>
</evidence>
<dbReference type="Pfam" id="PF04183">
    <property type="entry name" value="IucA_IucC"/>
    <property type="match status" value="1"/>
</dbReference>
<comment type="caution">
    <text evidence="3">The sequence shown here is derived from an EMBL/GenBank/DDBJ whole genome shotgun (WGS) entry which is preliminary data.</text>
</comment>
<reference evidence="3" key="2">
    <citation type="submission" date="2023-02" db="EMBL/GenBank/DDBJ databases">
        <authorList>
            <consortium name="DOE Joint Genome Institute"/>
            <person name="Mondo S.J."/>
            <person name="Chang Y."/>
            <person name="Wang Y."/>
            <person name="Ahrendt S."/>
            <person name="Andreopoulos W."/>
            <person name="Barry K."/>
            <person name="Beard J."/>
            <person name="Benny G.L."/>
            <person name="Blankenship S."/>
            <person name="Bonito G."/>
            <person name="Cuomo C."/>
            <person name="Desiro A."/>
            <person name="Gervers K.A."/>
            <person name="Hundley H."/>
            <person name="Kuo A."/>
            <person name="LaButti K."/>
            <person name="Lang B.F."/>
            <person name="Lipzen A."/>
            <person name="O'Donnell K."/>
            <person name="Pangilinan J."/>
            <person name="Reynolds N."/>
            <person name="Sandor L."/>
            <person name="Smith M.W."/>
            <person name="Tsang A."/>
            <person name="Grigoriev I.V."/>
            <person name="Stajich J.E."/>
            <person name="Spatafora J.W."/>
        </authorList>
    </citation>
    <scope>NUCLEOTIDE SEQUENCE</scope>
    <source>
        <strain evidence="3">RSA 2281</strain>
    </source>
</reference>
<feature type="domain" description="Aerobactin siderophore biosynthesis IucA/IucC-like C-terminal" evidence="2">
    <location>
        <begin position="470"/>
        <end position="616"/>
    </location>
</feature>
<evidence type="ECO:0000259" key="1">
    <source>
        <dbReference type="Pfam" id="PF04183"/>
    </source>
</evidence>
<feature type="domain" description="Aerobactin siderophore biosynthesis IucA/IucC N-terminal" evidence="1">
    <location>
        <begin position="214"/>
        <end position="443"/>
    </location>
</feature>
<name>A0AAD5PHQ8_9FUNG</name>
<dbReference type="Pfam" id="PF06276">
    <property type="entry name" value="FhuF"/>
    <property type="match status" value="1"/>
</dbReference>
<dbReference type="Proteomes" id="UP001209540">
    <property type="component" value="Unassembled WGS sequence"/>
</dbReference>
<keyword evidence="4" id="KW-1185">Reference proteome</keyword>
<dbReference type="EMBL" id="JAIXMP010000005">
    <property type="protein sequence ID" value="KAI9272746.1"/>
    <property type="molecule type" value="Genomic_DNA"/>
</dbReference>
<dbReference type="InterPro" id="IPR037455">
    <property type="entry name" value="LucA/IucC-like"/>
</dbReference>
<dbReference type="GO" id="GO:0016881">
    <property type="term" value="F:acid-amino acid ligase activity"/>
    <property type="evidence" value="ECO:0007669"/>
    <property type="project" value="UniProtKB-ARBA"/>
</dbReference>
<dbReference type="GO" id="GO:0019290">
    <property type="term" value="P:siderophore biosynthetic process"/>
    <property type="evidence" value="ECO:0007669"/>
    <property type="project" value="InterPro"/>
</dbReference>
<accession>A0AAD5PHQ8</accession>
<dbReference type="PANTHER" id="PTHR34384">
    <property type="entry name" value="L-2,3-DIAMINOPROPANOATE--CITRATE LIGASE"/>
    <property type="match status" value="1"/>
</dbReference>
<organism evidence="3 4">
    <name type="scientific">Phascolomyces articulosus</name>
    <dbReference type="NCBI Taxonomy" id="60185"/>
    <lineage>
        <taxon>Eukaryota</taxon>
        <taxon>Fungi</taxon>
        <taxon>Fungi incertae sedis</taxon>
        <taxon>Mucoromycota</taxon>
        <taxon>Mucoromycotina</taxon>
        <taxon>Mucoromycetes</taxon>
        <taxon>Mucorales</taxon>
        <taxon>Lichtheimiaceae</taxon>
        <taxon>Phascolomyces</taxon>
    </lineage>
</organism>
<evidence type="ECO:0000313" key="4">
    <source>
        <dbReference type="Proteomes" id="UP001209540"/>
    </source>
</evidence>
<protein>
    <submittedName>
        <fullName evidence="3">IucC family-domain-containing protein</fullName>
    </submittedName>
</protein>
<dbReference type="PANTHER" id="PTHR34384:SF5">
    <property type="entry name" value="L-2,3-DIAMINOPROPANOATE--CITRATE LIGASE"/>
    <property type="match status" value="1"/>
</dbReference>
<dbReference type="AlphaFoldDB" id="A0AAD5PHQ8"/>
<sequence>MTKSINESYGKFATTSRLISCLIIENLATAYYYSCPSSEQQQLIGLCLVLRTGRDSRDHNNNSNKEQDAMKNLHDLLAIVPLRGIPELDTTATPLALKQGTIQCPKIELLDPWDMLAPHIYGPSTANNIPSSENSVYNQVKRTLDTMGLLEQGQSIVDNYDAVQLWNQFASDSGVSETEDSKQIAAEVGNSIIHQTYTYDHPKPLPTLESPPYQWEQLIFEGHPYHPMHKLRISVPPLPSIEPGQVNWDTPQLRLLAIPRRSIKVRGDFEQRATPLIDAMLKPTATDGNVQEMRKKYTDYVFIPVHEVQVPNIEAKFKDVIIFPKENNVTAHCLTSIRTVAIPDILKDLTVKLCIGIKVTSAMRIISVYSTYFGPGFSTNVVPRLTYDRSILSVERDLASAIYDHENPDIAKHCSCMLREAVEYPSNPDDHNKDAFVVTGALVEKIQKPDTDDTLVTHVWKLDTEEKKAAFLDRYIELALKAFIPPCRENGLAFEAHGQNTVARFDQKTGELKGFVIRDFGGISIHRDTLKKSCGVDVDVLPNSSIIAESMDLVYNRLYHSLFHTHLQRLIRVLGMHHNARGWEMVRHHFNKLVPKDDPMYAYFMEQKKVSGKCLISMKLDGLYRDDIFRPFPNVILTQKRI</sequence>
<gene>
    <name evidence="3" type="ORF">BDA99DRAFT_499113</name>
</gene>
<dbReference type="InterPro" id="IPR022770">
    <property type="entry name" value="IucA/IucC-like_C"/>
</dbReference>
<dbReference type="InterPro" id="IPR007310">
    <property type="entry name" value="Aerobactin_biosyn_IucA/IucC_N"/>
</dbReference>
<reference evidence="3" key="1">
    <citation type="journal article" date="2022" name="IScience">
        <title>Evolution of zygomycete secretomes and the origins of terrestrial fungal ecologies.</title>
        <authorList>
            <person name="Chang Y."/>
            <person name="Wang Y."/>
            <person name="Mondo S."/>
            <person name="Ahrendt S."/>
            <person name="Andreopoulos W."/>
            <person name="Barry K."/>
            <person name="Beard J."/>
            <person name="Benny G.L."/>
            <person name="Blankenship S."/>
            <person name="Bonito G."/>
            <person name="Cuomo C."/>
            <person name="Desiro A."/>
            <person name="Gervers K.A."/>
            <person name="Hundley H."/>
            <person name="Kuo A."/>
            <person name="LaButti K."/>
            <person name="Lang B.F."/>
            <person name="Lipzen A."/>
            <person name="O'Donnell K."/>
            <person name="Pangilinan J."/>
            <person name="Reynolds N."/>
            <person name="Sandor L."/>
            <person name="Smith M.E."/>
            <person name="Tsang A."/>
            <person name="Grigoriev I.V."/>
            <person name="Stajich J.E."/>
            <person name="Spatafora J.W."/>
        </authorList>
    </citation>
    <scope>NUCLEOTIDE SEQUENCE</scope>
    <source>
        <strain evidence="3">RSA 2281</strain>
    </source>
</reference>
<proteinExistence type="predicted"/>